<accession>G0R5Z2</accession>
<evidence type="ECO:0000313" key="2">
    <source>
        <dbReference type="Proteomes" id="UP000008983"/>
    </source>
</evidence>
<gene>
    <name evidence="1" type="ORF">IMG5_201390</name>
</gene>
<proteinExistence type="predicted"/>
<dbReference type="GeneID" id="14903208"/>
<name>G0R5Z2_ICHMU</name>
<dbReference type="EMBL" id="GL984387">
    <property type="protein sequence ID" value="EGR27116.1"/>
    <property type="molecule type" value="Genomic_DNA"/>
</dbReference>
<dbReference type="OrthoDB" id="202825at2759"/>
<dbReference type="InParanoid" id="G0R5Z2"/>
<dbReference type="GO" id="GO:0016874">
    <property type="term" value="F:ligase activity"/>
    <property type="evidence" value="ECO:0007669"/>
    <property type="project" value="UniProtKB-KW"/>
</dbReference>
<dbReference type="AlphaFoldDB" id="G0R5Z2"/>
<dbReference type="PANTHER" id="PTHR46069">
    <property type="entry name" value="TUBULIN TYROSINE LIGASE"/>
    <property type="match status" value="1"/>
</dbReference>
<dbReference type="Proteomes" id="UP000008983">
    <property type="component" value="Unassembled WGS sequence"/>
</dbReference>
<keyword evidence="1" id="KW-0436">Ligase</keyword>
<evidence type="ECO:0000313" key="1">
    <source>
        <dbReference type="EMBL" id="EGR27116.1"/>
    </source>
</evidence>
<keyword evidence="2" id="KW-1185">Reference proteome</keyword>
<dbReference type="PANTHER" id="PTHR46069:SF1">
    <property type="entry name" value="CHROMOSOME UNDETERMINED SCAFFOLD_125, WHOLE GENOME SHOTGUN SEQUENCE"/>
    <property type="match status" value="1"/>
</dbReference>
<reference evidence="1 2" key="1">
    <citation type="submission" date="2011-07" db="EMBL/GenBank/DDBJ databases">
        <authorList>
            <person name="Coyne R."/>
            <person name="Brami D."/>
            <person name="Johnson J."/>
            <person name="Hostetler J."/>
            <person name="Hannick L."/>
            <person name="Clark T."/>
            <person name="Cassidy-Hanley D."/>
            <person name="Inman J."/>
        </authorList>
    </citation>
    <scope>NUCLEOTIDE SEQUENCE [LARGE SCALE GENOMIC DNA]</scope>
    <source>
        <strain evidence="1 2">G5</strain>
    </source>
</reference>
<organism evidence="1 2">
    <name type="scientific">Ichthyophthirius multifiliis</name>
    <name type="common">White spot disease agent</name>
    <name type="synonym">Ich</name>
    <dbReference type="NCBI Taxonomy" id="5932"/>
    <lineage>
        <taxon>Eukaryota</taxon>
        <taxon>Sar</taxon>
        <taxon>Alveolata</taxon>
        <taxon>Ciliophora</taxon>
        <taxon>Intramacronucleata</taxon>
        <taxon>Oligohymenophorea</taxon>
        <taxon>Hymenostomatida</taxon>
        <taxon>Ophryoglenina</taxon>
        <taxon>Ichthyophthirius</taxon>
    </lineage>
</organism>
<protein>
    <submittedName>
        <fullName evidence="1">Tubulin-tyrosine ligase family protein, putative</fullName>
    </submittedName>
</protein>
<sequence>MLIGKGNNSELVRNILLQREKFGEANQFFSEVNIQWQPWSRHINNYNSRTTNISQINKKICNHFEFHDELTQKNNLVQNLKQYCLENKKDVFQITPLTFEINIDSKYFQEEINDFCQFLIKIYLQTINIQQKHQYKL</sequence>
<dbReference type="RefSeq" id="XP_004024000.1">
    <property type="nucleotide sequence ID" value="XM_004023951.1"/>
</dbReference>